<organism evidence="1">
    <name type="scientific">marine metagenome</name>
    <dbReference type="NCBI Taxonomy" id="408172"/>
    <lineage>
        <taxon>unclassified sequences</taxon>
        <taxon>metagenomes</taxon>
        <taxon>ecological metagenomes</taxon>
    </lineage>
</organism>
<dbReference type="AlphaFoldDB" id="A0A382R7U3"/>
<reference evidence="1" key="1">
    <citation type="submission" date="2018-05" db="EMBL/GenBank/DDBJ databases">
        <authorList>
            <person name="Lanie J.A."/>
            <person name="Ng W.-L."/>
            <person name="Kazmierczak K.M."/>
            <person name="Andrzejewski T.M."/>
            <person name="Davidsen T.M."/>
            <person name="Wayne K.J."/>
            <person name="Tettelin H."/>
            <person name="Glass J.I."/>
            <person name="Rusch D."/>
            <person name="Podicherti R."/>
            <person name="Tsui H.-C.T."/>
            <person name="Winkler M.E."/>
        </authorList>
    </citation>
    <scope>NUCLEOTIDE SEQUENCE</scope>
</reference>
<proteinExistence type="predicted"/>
<name>A0A382R7U3_9ZZZZ</name>
<accession>A0A382R7U3</accession>
<protein>
    <submittedName>
        <fullName evidence="1">Uncharacterized protein</fullName>
    </submittedName>
</protein>
<sequence>MAGLLLVTGLGLTKGTAIKWSDKGSHR</sequence>
<dbReference type="EMBL" id="UINC01119333">
    <property type="protein sequence ID" value="SVC93078.1"/>
    <property type="molecule type" value="Genomic_DNA"/>
</dbReference>
<evidence type="ECO:0000313" key="1">
    <source>
        <dbReference type="EMBL" id="SVC93078.1"/>
    </source>
</evidence>
<gene>
    <name evidence="1" type="ORF">METZ01_LOCUS345932</name>
</gene>